<dbReference type="Proteomes" id="UP000634206">
    <property type="component" value="Unassembled WGS sequence"/>
</dbReference>
<comment type="caution">
    <text evidence="8">The sequence shown here is derived from an EMBL/GenBank/DDBJ whole genome shotgun (WGS) entry which is preliminary data.</text>
</comment>
<feature type="transmembrane region" description="Helical" evidence="6">
    <location>
        <begin position="34"/>
        <end position="56"/>
    </location>
</feature>
<evidence type="ECO:0000313" key="9">
    <source>
        <dbReference type="Proteomes" id="UP000634206"/>
    </source>
</evidence>
<organism evidence="8 9">
    <name type="scientific">Oceaniferula flava</name>
    <dbReference type="NCBI Taxonomy" id="2800421"/>
    <lineage>
        <taxon>Bacteria</taxon>
        <taxon>Pseudomonadati</taxon>
        <taxon>Verrucomicrobiota</taxon>
        <taxon>Verrucomicrobiia</taxon>
        <taxon>Verrucomicrobiales</taxon>
        <taxon>Verrucomicrobiaceae</taxon>
        <taxon>Oceaniferula</taxon>
    </lineage>
</organism>
<dbReference type="GO" id="GO:0005886">
    <property type="term" value="C:plasma membrane"/>
    <property type="evidence" value="ECO:0007669"/>
    <property type="project" value="InterPro"/>
</dbReference>
<dbReference type="AlphaFoldDB" id="A0AAE2SAR4"/>
<sequence length="1172" mass="129148">MTDTTIIDSEVEPPPENESEESSSRRRKSTRKKIWVLVVLLAICFVVNGPLARWLVLYGLDKGLAAQGMSGRAEVSGTLSSGFVIHDLSYAGERGIQTLNISEVSARYQFSELFSGKVRDIGLRQGEVVIDIDRFQPSADEEEKEPSSLQDTLKTIHPWIDQSTIQIDQLDVTILKSSKLQAQFTLDEFSHQADSQEFDLRGFVATDQAGRTTPEQDIHIVWRPEAASIDRLEILPEVAVENVSIDWTGDFQGEGKLEFLQSQLNVKVAETITARLSEGNIDSKSISKRFDLELPAEFSLAGLELTIKDWQQPIPEWDIRGDAEIASADYEDYHLKNTTLSLRQQSLDYEVTVKGRLNNTASVIDLKGTWLSPESETWWSHTKADYHVSVPELGSLTQLIDGLPSGLDLETTGIDASGSLSLDQNTLSQGKLTGTISGVQAQQTTLPQLNLTANYKSEGPSTVKLTGSQQDETVMALNASYDLKSQDYQADFEINTANTAWMNALAEVFDAQIRLQESINLSWSGRGNAADLSNPKTEHQGSLKIEKLHLQVADAPAIAVTTEANYQWPDAIHLESLTVLESEWKGQAALKWNGKEVDISQVKLWHGEELVAEVSGTTPYRADIRDAQQFFAQKTPWKLTIASKPLALKKWQQWLDIEALKDINGSSHFDLQIAGSPSQPSINGSVGVNDVKGVDDGSLQPLNVSLSLASDERLLKINGKLLEGTTERFALEGSAPFQPSDWLNDPDFIDQFAKDAALSAELQINTLDLSRFKSFVPQLEKLTGTVSGKASFKGTIEDPVYVVNLDANVPLIQLKEKGIGDIKDIQLNTQFDQQQKATLKLTAQVNGGKFEAGGSVDLSDYQKPGFDLFLRTQYALIHRDDMVSVRANSDLKLTGNLEDATLSGSIGIAESLFYKDIELIPIGVPSSEVAKVQMPALSKKKADDRLPIPEPFNRWKLDLTVRTDDPVLIRGNVASGNLSGSIKVGGTLEKPAPQGTILINRVRAKLPFSILEIRRGEVNFDPKNGLNPTLNIRGKSTVGSYDVSVFVYGSANAPKTAFTSYPPLPENEVMTLLATGTTTSGLENQSVATFKAFQVFLMKLQQRNEKPGGNKLFKTLLSGIEDLNLNVGETDPFTGRKFSSATIEMNRHWNFTAQVDDTQQTRGLIVYVIRFR</sequence>
<dbReference type="EMBL" id="JAENIG010000003">
    <property type="protein sequence ID" value="MBK1854645.1"/>
    <property type="molecule type" value="Genomic_DNA"/>
</dbReference>
<evidence type="ECO:0000256" key="6">
    <source>
        <dbReference type="SAM" id="Phobius"/>
    </source>
</evidence>
<evidence type="ECO:0000256" key="4">
    <source>
        <dbReference type="ARBA" id="ARBA00023136"/>
    </source>
</evidence>
<evidence type="ECO:0000313" key="8">
    <source>
        <dbReference type="EMBL" id="MBK1854645.1"/>
    </source>
</evidence>
<keyword evidence="2 6" id="KW-0812">Transmembrane</keyword>
<feature type="region of interest" description="Disordered" evidence="5">
    <location>
        <begin position="1"/>
        <end position="25"/>
    </location>
</feature>
<reference evidence="8" key="1">
    <citation type="submission" date="2021-01" db="EMBL/GenBank/DDBJ databases">
        <title>Modified the classification status of verrucomicrobia.</title>
        <authorList>
            <person name="Feng X."/>
        </authorList>
    </citation>
    <scope>NUCLEOTIDE SEQUENCE</scope>
    <source>
        <strain evidence="8">5K15</strain>
    </source>
</reference>
<dbReference type="RefSeq" id="WP_309489251.1">
    <property type="nucleotide sequence ID" value="NZ_JAENIG010000003.1"/>
</dbReference>
<evidence type="ECO:0000256" key="1">
    <source>
        <dbReference type="ARBA" id="ARBA00004167"/>
    </source>
</evidence>
<evidence type="ECO:0000259" key="7">
    <source>
        <dbReference type="Pfam" id="PF04357"/>
    </source>
</evidence>
<dbReference type="PANTHER" id="PTHR36985:SF1">
    <property type="entry name" value="TRANSLOCATION AND ASSEMBLY MODULE SUBUNIT TAMB"/>
    <property type="match status" value="1"/>
</dbReference>
<accession>A0AAE2SAR4</accession>
<proteinExistence type="predicted"/>
<dbReference type="Pfam" id="PF04357">
    <property type="entry name" value="TamB"/>
    <property type="match status" value="1"/>
</dbReference>
<evidence type="ECO:0000256" key="2">
    <source>
        <dbReference type="ARBA" id="ARBA00022692"/>
    </source>
</evidence>
<feature type="domain" description="Translocation and assembly module TamB C-terminal" evidence="7">
    <location>
        <begin position="841"/>
        <end position="1101"/>
    </location>
</feature>
<name>A0AAE2SAR4_9BACT</name>
<dbReference type="GO" id="GO:0097347">
    <property type="term" value="C:TAM protein secretion complex"/>
    <property type="evidence" value="ECO:0007669"/>
    <property type="project" value="TreeGrafter"/>
</dbReference>
<comment type="subcellular location">
    <subcellularLocation>
        <location evidence="1">Membrane</location>
        <topology evidence="1">Single-pass membrane protein</topology>
    </subcellularLocation>
</comment>
<gene>
    <name evidence="8" type="ORF">JIN83_06720</name>
</gene>
<evidence type="ECO:0000256" key="5">
    <source>
        <dbReference type="SAM" id="MobiDB-lite"/>
    </source>
</evidence>
<feature type="compositionally biased region" description="Acidic residues" evidence="5">
    <location>
        <begin position="9"/>
        <end position="21"/>
    </location>
</feature>
<keyword evidence="3 6" id="KW-1133">Transmembrane helix</keyword>
<keyword evidence="9" id="KW-1185">Reference proteome</keyword>
<dbReference type="GO" id="GO:0009306">
    <property type="term" value="P:protein secretion"/>
    <property type="evidence" value="ECO:0007669"/>
    <property type="project" value="InterPro"/>
</dbReference>
<evidence type="ECO:0000256" key="3">
    <source>
        <dbReference type="ARBA" id="ARBA00022989"/>
    </source>
</evidence>
<dbReference type="InterPro" id="IPR007452">
    <property type="entry name" value="TamB_C"/>
</dbReference>
<protein>
    <submittedName>
        <fullName evidence="8">Translocation/assembly module TamB domain-containing protein</fullName>
    </submittedName>
</protein>
<dbReference type="PANTHER" id="PTHR36985">
    <property type="entry name" value="TRANSLOCATION AND ASSEMBLY MODULE SUBUNIT TAMB"/>
    <property type="match status" value="1"/>
</dbReference>
<keyword evidence="4 6" id="KW-0472">Membrane</keyword>